<evidence type="ECO:0000313" key="9">
    <source>
        <dbReference type="Proteomes" id="UP000283834"/>
    </source>
</evidence>
<gene>
    <name evidence="5" type="ORF">CDL20_01605</name>
    <name evidence="7" type="ORF">DW812_16535</name>
    <name evidence="6" type="ORF">DWX36_04370</name>
</gene>
<dbReference type="Gene3D" id="1.10.10.60">
    <property type="entry name" value="Homeodomain-like"/>
    <property type="match status" value="2"/>
</dbReference>
<reference evidence="9 10" key="2">
    <citation type="submission" date="2018-08" db="EMBL/GenBank/DDBJ databases">
        <title>A genome reference for cultivated species of the human gut microbiota.</title>
        <authorList>
            <person name="Zou Y."/>
            <person name="Xue W."/>
            <person name="Luo G."/>
        </authorList>
    </citation>
    <scope>NUCLEOTIDE SEQUENCE [LARGE SCALE GENOMIC DNA]</scope>
    <source>
        <strain evidence="6 9">AF19-16AC</strain>
        <strain evidence="7 10">AM32-6</strain>
    </source>
</reference>
<evidence type="ECO:0000313" key="5">
    <source>
        <dbReference type="EMBL" id="PLT89126.1"/>
    </source>
</evidence>
<evidence type="ECO:0000256" key="1">
    <source>
        <dbReference type="ARBA" id="ARBA00023015"/>
    </source>
</evidence>
<evidence type="ECO:0000256" key="2">
    <source>
        <dbReference type="ARBA" id="ARBA00023125"/>
    </source>
</evidence>
<dbReference type="InterPro" id="IPR014710">
    <property type="entry name" value="RmlC-like_jellyroll"/>
</dbReference>
<dbReference type="SUPFAM" id="SSF46689">
    <property type="entry name" value="Homeodomain-like"/>
    <property type="match status" value="2"/>
</dbReference>
<dbReference type="SUPFAM" id="SSF51182">
    <property type="entry name" value="RmlC-like cupins"/>
    <property type="match status" value="1"/>
</dbReference>
<dbReference type="GO" id="GO:0043565">
    <property type="term" value="F:sequence-specific DNA binding"/>
    <property type="evidence" value="ECO:0007669"/>
    <property type="project" value="InterPro"/>
</dbReference>
<feature type="domain" description="HTH araC/xylS-type" evidence="4">
    <location>
        <begin position="190"/>
        <end position="288"/>
    </location>
</feature>
<dbReference type="PROSITE" id="PS01124">
    <property type="entry name" value="HTH_ARAC_FAMILY_2"/>
    <property type="match status" value="1"/>
</dbReference>
<evidence type="ECO:0000313" key="10">
    <source>
        <dbReference type="Proteomes" id="UP000284472"/>
    </source>
</evidence>
<dbReference type="InterPro" id="IPR018060">
    <property type="entry name" value="HTH_AraC"/>
</dbReference>
<dbReference type="SMART" id="SM00342">
    <property type="entry name" value="HTH_ARAC"/>
    <property type="match status" value="1"/>
</dbReference>
<evidence type="ECO:0000313" key="6">
    <source>
        <dbReference type="EMBL" id="RGT40460.1"/>
    </source>
</evidence>
<dbReference type="Proteomes" id="UP000283834">
    <property type="component" value="Unassembled WGS sequence"/>
</dbReference>
<sequence>MIEILEGTHETVRYGNNSGVKMYHNTDYEDYPEHWHTSIEIIMPLAEDYTVTVGEGRYCLKEGEIIIINSGVLHELKAPPKGERIILQFSDFLLYYLKEMETMLNILPPVIYLSPENDRQRLYSFVKKQIDAIVVEYDGEKTFFSAAIYARLIEIFVFLGRNEIWGTRQKKSMATANNLVKKKEYMENIMSACNYINQHYNEQLSLENIAEISGFSKFHFTRIFKQCMGMTFYEYLNQKRISKAEELLSTTSQSITEIAMNSGFFSLSSFNRTFKALKDCTPSVYRRKKDDA</sequence>
<name>A0A2N5Q3J1_MEDGN</name>
<dbReference type="Proteomes" id="UP000284472">
    <property type="component" value="Unassembled WGS sequence"/>
</dbReference>
<dbReference type="PROSITE" id="PS00041">
    <property type="entry name" value="HTH_ARAC_FAMILY_1"/>
    <property type="match status" value="1"/>
</dbReference>
<dbReference type="InterPro" id="IPR011051">
    <property type="entry name" value="RmlC_Cupin_sf"/>
</dbReference>
<keyword evidence="1" id="KW-0805">Transcription regulation</keyword>
<dbReference type="PANTHER" id="PTHR43280:SF2">
    <property type="entry name" value="HTH-TYPE TRANSCRIPTIONAL REGULATOR EXSA"/>
    <property type="match status" value="1"/>
</dbReference>
<dbReference type="EMBL" id="NIHW01000002">
    <property type="protein sequence ID" value="PLT89126.1"/>
    <property type="molecule type" value="Genomic_DNA"/>
</dbReference>
<dbReference type="InterPro" id="IPR018062">
    <property type="entry name" value="HTH_AraC-typ_CS"/>
</dbReference>
<dbReference type="InterPro" id="IPR009057">
    <property type="entry name" value="Homeodomain-like_sf"/>
</dbReference>
<dbReference type="AlphaFoldDB" id="A0A2N5Q3J1"/>
<organism evidence="5 8">
    <name type="scientific">Mediterraneibacter gnavus</name>
    <name type="common">Ruminococcus gnavus</name>
    <dbReference type="NCBI Taxonomy" id="33038"/>
    <lineage>
        <taxon>Bacteria</taxon>
        <taxon>Bacillati</taxon>
        <taxon>Bacillota</taxon>
        <taxon>Clostridia</taxon>
        <taxon>Lachnospirales</taxon>
        <taxon>Lachnospiraceae</taxon>
        <taxon>Mediterraneibacter</taxon>
    </lineage>
</organism>
<dbReference type="Proteomes" id="UP000234840">
    <property type="component" value="Unassembled WGS sequence"/>
</dbReference>
<reference evidence="5 8" key="1">
    <citation type="journal article" date="2017" name="Genome Med.">
        <title>A novel Ruminococcus gnavus clade enriched in inflammatory bowel disease patients.</title>
        <authorList>
            <person name="Hall A.B."/>
            <person name="Yassour M."/>
            <person name="Sauk J."/>
            <person name="Garner A."/>
            <person name="Jiang X."/>
            <person name="Arthur T."/>
            <person name="Lagoudas G.K."/>
            <person name="Vatanen T."/>
            <person name="Fornelos N."/>
            <person name="Wilson R."/>
            <person name="Bertha M."/>
            <person name="Cohen M."/>
            <person name="Garber J."/>
            <person name="Khalili H."/>
            <person name="Gevers D."/>
            <person name="Ananthakrishnan A.N."/>
            <person name="Kugathasan S."/>
            <person name="Lander E.S."/>
            <person name="Blainey P."/>
            <person name="Vlamakis H."/>
            <person name="Xavier R.J."/>
            <person name="Huttenhower C."/>
        </authorList>
    </citation>
    <scope>NUCLEOTIDE SEQUENCE [LARGE SCALE GENOMIC DNA]</scope>
    <source>
        <strain evidence="5 8">RJX1128</strain>
    </source>
</reference>
<dbReference type="EMBL" id="QRWQ01000003">
    <property type="protein sequence ID" value="RGT40460.1"/>
    <property type="molecule type" value="Genomic_DNA"/>
</dbReference>
<evidence type="ECO:0000259" key="4">
    <source>
        <dbReference type="PROSITE" id="PS01124"/>
    </source>
</evidence>
<evidence type="ECO:0000256" key="3">
    <source>
        <dbReference type="ARBA" id="ARBA00023163"/>
    </source>
</evidence>
<dbReference type="PANTHER" id="PTHR43280">
    <property type="entry name" value="ARAC-FAMILY TRANSCRIPTIONAL REGULATOR"/>
    <property type="match status" value="1"/>
</dbReference>
<dbReference type="Gene3D" id="2.60.120.10">
    <property type="entry name" value="Jelly Rolls"/>
    <property type="match status" value="1"/>
</dbReference>
<dbReference type="RefSeq" id="WP_101881880.1">
    <property type="nucleotide sequence ID" value="NZ_BAABSA010000005.1"/>
</dbReference>
<evidence type="ECO:0000313" key="7">
    <source>
        <dbReference type="EMBL" id="RHD00957.1"/>
    </source>
</evidence>
<evidence type="ECO:0000313" key="8">
    <source>
        <dbReference type="Proteomes" id="UP000234840"/>
    </source>
</evidence>
<keyword evidence="3" id="KW-0804">Transcription</keyword>
<keyword evidence="2" id="KW-0238">DNA-binding</keyword>
<dbReference type="Pfam" id="PF12833">
    <property type="entry name" value="HTH_18"/>
    <property type="match status" value="1"/>
</dbReference>
<dbReference type="EMBL" id="QSIR01000038">
    <property type="protein sequence ID" value="RHD00957.1"/>
    <property type="molecule type" value="Genomic_DNA"/>
</dbReference>
<dbReference type="GO" id="GO:0003700">
    <property type="term" value="F:DNA-binding transcription factor activity"/>
    <property type="evidence" value="ECO:0007669"/>
    <property type="project" value="InterPro"/>
</dbReference>
<accession>A0A2N5Q3J1</accession>
<comment type="caution">
    <text evidence="5">The sequence shown here is derived from an EMBL/GenBank/DDBJ whole genome shotgun (WGS) entry which is preliminary data.</text>
</comment>
<protein>
    <submittedName>
        <fullName evidence="6">AraC family transcriptional regulator</fullName>
    </submittedName>
</protein>
<proteinExistence type="predicted"/>